<keyword evidence="1 4" id="KW-0963">Cytoplasm</keyword>
<comment type="similarity">
    <text evidence="4">Belongs to the L/F-transferase family.</text>
</comment>
<dbReference type="Proteomes" id="UP001230978">
    <property type="component" value="Chromosome"/>
</dbReference>
<reference evidence="5 6" key="1">
    <citation type="submission" date="2023-04" db="EMBL/GenBank/DDBJ databases">
        <title>YMD61, complete Genome.</title>
        <authorList>
            <person name="Zhang J."/>
        </authorList>
    </citation>
    <scope>NUCLEOTIDE SEQUENCE [LARGE SCALE GENOMIC DNA]</scope>
    <source>
        <strain evidence="5 6">YMD61</strain>
    </source>
</reference>
<dbReference type="InterPro" id="IPR042203">
    <property type="entry name" value="Leu/Phe-tRNA_Trfase_C"/>
</dbReference>
<organism evidence="5 6">
    <name type="scientific">Fuscovulum ytuae</name>
    <dbReference type="NCBI Taxonomy" id="3042299"/>
    <lineage>
        <taxon>Bacteria</taxon>
        <taxon>Pseudomonadati</taxon>
        <taxon>Pseudomonadota</taxon>
        <taxon>Alphaproteobacteria</taxon>
        <taxon>Rhodobacterales</taxon>
        <taxon>Paracoccaceae</taxon>
        <taxon>Fuscovulum</taxon>
    </lineage>
</organism>
<accession>A0ABY8Q944</accession>
<dbReference type="EC" id="2.3.2.6" evidence="4"/>
<comment type="catalytic activity">
    <reaction evidence="4">
        <text>N-terminal L-lysyl-[protein] + L-leucyl-tRNA(Leu) = N-terminal L-leucyl-L-lysyl-[protein] + tRNA(Leu) + H(+)</text>
        <dbReference type="Rhea" id="RHEA:12340"/>
        <dbReference type="Rhea" id="RHEA-COMP:9613"/>
        <dbReference type="Rhea" id="RHEA-COMP:9622"/>
        <dbReference type="Rhea" id="RHEA-COMP:12670"/>
        <dbReference type="Rhea" id="RHEA-COMP:12671"/>
        <dbReference type="ChEBI" id="CHEBI:15378"/>
        <dbReference type="ChEBI" id="CHEBI:65249"/>
        <dbReference type="ChEBI" id="CHEBI:78442"/>
        <dbReference type="ChEBI" id="CHEBI:78494"/>
        <dbReference type="ChEBI" id="CHEBI:133043"/>
        <dbReference type="EC" id="2.3.2.6"/>
    </reaction>
</comment>
<protein>
    <recommendedName>
        <fullName evidence="4">Leucyl/phenylalanyl-tRNA--protein transferase</fullName>
        <ecNumber evidence="4">2.3.2.6</ecNumber>
    </recommendedName>
    <alternativeName>
        <fullName evidence="4">L/F-transferase</fullName>
    </alternativeName>
    <alternativeName>
        <fullName evidence="4">Leucyltransferase</fullName>
    </alternativeName>
    <alternativeName>
        <fullName evidence="4">Phenyalanyltransferase</fullName>
    </alternativeName>
</protein>
<comment type="function">
    <text evidence="4">Functions in the N-end rule pathway of protein degradation where it conjugates Leu, Phe and, less efficiently, Met from aminoacyl-tRNAs to the N-termini of proteins containing an N-terminal arginine or lysine.</text>
</comment>
<evidence type="ECO:0000313" key="5">
    <source>
        <dbReference type="EMBL" id="WGV16795.1"/>
    </source>
</evidence>
<dbReference type="EMBL" id="CP124535">
    <property type="protein sequence ID" value="WGV16795.1"/>
    <property type="molecule type" value="Genomic_DNA"/>
</dbReference>
<evidence type="ECO:0000256" key="3">
    <source>
        <dbReference type="ARBA" id="ARBA00023315"/>
    </source>
</evidence>
<comment type="subcellular location">
    <subcellularLocation>
        <location evidence="4">Cytoplasm</location>
    </subcellularLocation>
</comment>
<evidence type="ECO:0000256" key="2">
    <source>
        <dbReference type="ARBA" id="ARBA00022679"/>
    </source>
</evidence>
<comment type="catalytic activity">
    <reaction evidence="4">
        <text>N-terminal L-arginyl-[protein] + L-leucyl-tRNA(Leu) = N-terminal L-leucyl-L-arginyl-[protein] + tRNA(Leu) + H(+)</text>
        <dbReference type="Rhea" id="RHEA:50416"/>
        <dbReference type="Rhea" id="RHEA-COMP:9613"/>
        <dbReference type="Rhea" id="RHEA-COMP:9622"/>
        <dbReference type="Rhea" id="RHEA-COMP:12672"/>
        <dbReference type="Rhea" id="RHEA-COMP:12673"/>
        <dbReference type="ChEBI" id="CHEBI:15378"/>
        <dbReference type="ChEBI" id="CHEBI:64719"/>
        <dbReference type="ChEBI" id="CHEBI:78442"/>
        <dbReference type="ChEBI" id="CHEBI:78494"/>
        <dbReference type="ChEBI" id="CHEBI:133044"/>
        <dbReference type="EC" id="2.3.2.6"/>
    </reaction>
</comment>
<keyword evidence="3 4" id="KW-0012">Acyltransferase</keyword>
<proteinExistence type="inferred from homology"/>
<dbReference type="InterPro" id="IPR042221">
    <property type="entry name" value="Leu/Phe-tRNA_Trfase_N"/>
</dbReference>
<dbReference type="RefSeq" id="WP_281467494.1">
    <property type="nucleotide sequence ID" value="NZ_CP124535.1"/>
</dbReference>
<name>A0ABY8Q944_9RHOB</name>
<dbReference type="PANTHER" id="PTHR30098:SF2">
    <property type="entry name" value="LEUCYL_PHENYLALANYL-TRNA--PROTEIN TRANSFERASE"/>
    <property type="match status" value="1"/>
</dbReference>
<dbReference type="GO" id="GO:0008914">
    <property type="term" value="F:leucyl-tRNA--protein transferase activity"/>
    <property type="evidence" value="ECO:0007669"/>
    <property type="project" value="UniProtKB-EC"/>
</dbReference>
<comment type="catalytic activity">
    <reaction evidence="4">
        <text>L-phenylalanyl-tRNA(Phe) + an N-terminal L-alpha-aminoacyl-[protein] = an N-terminal L-phenylalanyl-L-alpha-aminoacyl-[protein] + tRNA(Phe)</text>
        <dbReference type="Rhea" id="RHEA:43632"/>
        <dbReference type="Rhea" id="RHEA-COMP:9668"/>
        <dbReference type="Rhea" id="RHEA-COMP:9699"/>
        <dbReference type="Rhea" id="RHEA-COMP:10636"/>
        <dbReference type="Rhea" id="RHEA-COMP:10637"/>
        <dbReference type="ChEBI" id="CHEBI:78442"/>
        <dbReference type="ChEBI" id="CHEBI:78531"/>
        <dbReference type="ChEBI" id="CHEBI:78597"/>
        <dbReference type="ChEBI" id="CHEBI:83561"/>
        <dbReference type="EC" id="2.3.2.6"/>
    </reaction>
</comment>
<keyword evidence="2 4" id="KW-0808">Transferase</keyword>
<evidence type="ECO:0000256" key="1">
    <source>
        <dbReference type="ARBA" id="ARBA00022490"/>
    </source>
</evidence>
<gene>
    <name evidence="4 5" type="primary">aat</name>
    <name evidence="5" type="ORF">QF092_02980</name>
</gene>
<dbReference type="NCBIfam" id="TIGR00667">
    <property type="entry name" value="aat"/>
    <property type="match status" value="1"/>
</dbReference>
<dbReference type="PANTHER" id="PTHR30098">
    <property type="entry name" value="LEUCYL/PHENYLALANYL-TRNA--PROTEIN TRANSFERASE"/>
    <property type="match status" value="1"/>
</dbReference>
<keyword evidence="6" id="KW-1185">Reference proteome</keyword>
<evidence type="ECO:0000313" key="6">
    <source>
        <dbReference type="Proteomes" id="UP001230978"/>
    </source>
</evidence>
<evidence type="ECO:0000256" key="4">
    <source>
        <dbReference type="HAMAP-Rule" id="MF_00688"/>
    </source>
</evidence>
<dbReference type="HAMAP" id="MF_00688">
    <property type="entry name" value="Leu_Phe_trans"/>
    <property type="match status" value="1"/>
</dbReference>
<dbReference type="Gene3D" id="3.40.630.70">
    <property type="entry name" value="Leucyl/phenylalanyl-tRNA-protein transferase, C-terminal domain"/>
    <property type="match status" value="1"/>
</dbReference>
<dbReference type="SUPFAM" id="SSF55729">
    <property type="entry name" value="Acyl-CoA N-acyltransferases (Nat)"/>
    <property type="match status" value="1"/>
</dbReference>
<dbReference type="InterPro" id="IPR016181">
    <property type="entry name" value="Acyl_CoA_acyltransferase"/>
</dbReference>
<dbReference type="InterPro" id="IPR004616">
    <property type="entry name" value="Leu/Phe-tRNA_Trfase"/>
</dbReference>
<dbReference type="Gene3D" id="3.30.70.3550">
    <property type="entry name" value="Leucyl/phenylalanyl-tRNA-protein transferase, N-terminal domain"/>
    <property type="match status" value="1"/>
</dbReference>
<sequence length="210" mass="23407">MTTNAITPDILLRAYAAGIFPMAERRDDPEIHWVDPRRRGVLPLDGFHISRSLRRRILTAPWRVTADTAFAATVDSCADRDETWINDTIFSLYMALHHRGHAHSIEVWEDDTLIGGVYGVTLGTAFFGESMFSRRTDASKLALAYAVHRLRAGGFTLFDTQFLTPHLRSLGGIEITRADYHRRLAAALQSTARFHPPGYSPAPSDVVSSA</sequence>
<dbReference type="Pfam" id="PF03588">
    <property type="entry name" value="Leu_Phe_trans"/>
    <property type="match status" value="1"/>
</dbReference>